<dbReference type="Proteomes" id="UP000011592">
    <property type="component" value="Unassembled WGS sequence"/>
</dbReference>
<gene>
    <name evidence="1" type="ORF">C486_06046</name>
</gene>
<organism evidence="1 2">
    <name type="scientific">Natrinema gari JCM 14663</name>
    <dbReference type="NCBI Taxonomy" id="1230459"/>
    <lineage>
        <taxon>Archaea</taxon>
        <taxon>Methanobacteriati</taxon>
        <taxon>Methanobacteriota</taxon>
        <taxon>Stenosarchaea group</taxon>
        <taxon>Halobacteria</taxon>
        <taxon>Halobacteriales</taxon>
        <taxon>Natrialbaceae</taxon>
        <taxon>Natrinema</taxon>
    </lineage>
</organism>
<evidence type="ECO:0000313" key="1">
    <source>
        <dbReference type="EMBL" id="ELY81937.1"/>
    </source>
</evidence>
<protein>
    <submittedName>
        <fullName evidence="1">Uncharacterized protein</fullName>
    </submittedName>
</protein>
<dbReference type="PATRIC" id="fig|1230459.4.peg.1215"/>
<accession>L9Z8H5</accession>
<dbReference type="EMBL" id="AOIJ01000040">
    <property type="protein sequence ID" value="ELY81937.1"/>
    <property type="molecule type" value="Genomic_DNA"/>
</dbReference>
<proteinExistence type="predicted"/>
<evidence type="ECO:0000313" key="2">
    <source>
        <dbReference type="Proteomes" id="UP000011592"/>
    </source>
</evidence>
<keyword evidence="2" id="KW-1185">Reference proteome</keyword>
<reference evidence="1 2" key="1">
    <citation type="journal article" date="2014" name="PLoS Genet.">
        <title>Phylogenetically driven sequencing of extremely halophilic archaea reveals strategies for static and dynamic osmo-response.</title>
        <authorList>
            <person name="Becker E.A."/>
            <person name="Seitzer P.M."/>
            <person name="Tritt A."/>
            <person name="Larsen D."/>
            <person name="Krusor M."/>
            <person name="Yao A.I."/>
            <person name="Wu D."/>
            <person name="Madern D."/>
            <person name="Eisen J.A."/>
            <person name="Darling A.E."/>
            <person name="Facciotti M.T."/>
        </authorList>
    </citation>
    <scope>NUCLEOTIDE SEQUENCE [LARGE SCALE GENOMIC DNA]</scope>
    <source>
        <strain evidence="1 2">JCM 14663</strain>
    </source>
</reference>
<dbReference type="AlphaFoldDB" id="L9Z8H5"/>
<sequence>MQEIAAAYDDGIPFEQLKSLVGADYFHHNNPSSMTRPKDSQLEK</sequence>
<comment type="caution">
    <text evidence="1">The sequence shown here is derived from an EMBL/GenBank/DDBJ whole genome shotgun (WGS) entry which is preliminary data.</text>
</comment>
<name>L9Z8H5_9EURY</name>